<evidence type="ECO:0000313" key="3">
    <source>
        <dbReference type="Proteomes" id="UP000070456"/>
    </source>
</evidence>
<sequence>MKRRIITSVMILSIFVMSFNASIAISTDNNNFDSNDVIQIYNVDAADKNEMKKASSGYLSPDSDVDAAISSIGDIVINWHDLYKSYSQGFIRASAETEVLDTNGLPEIWKISVSGVLWKNGFLNRRLPSTTYTGFFGKASTSNEDWSPVKGDVYELQSLHTVSNATTGKLEWNVTENISTVW</sequence>
<gene>
    <name evidence="2" type="ORF">AN619_09910</name>
</gene>
<evidence type="ECO:0000313" key="2">
    <source>
        <dbReference type="EMBL" id="KXG76460.1"/>
    </source>
</evidence>
<keyword evidence="1" id="KW-0732">Signal</keyword>
<accession>A0A140L7D5</accession>
<reference evidence="2 3" key="1">
    <citation type="submission" date="2015-12" db="EMBL/GenBank/DDBJ databases">
        <title>Draft genome sequence of the thermoanaerobe Thermotalea metallivorans, an isolate from the runoff channel of the Great Artesian Basin, Australia.</title>
        <authorList>
            <person name="Patel B.K."/>
        </authorList>
    </citation>
    <scope>NUCLEOTIDE SEQUENCE [LARGE SCALE GENOMIC DNA]</scope>
    <source>
        <strain evidence="2 3">B2-1</strain>
    </source>
</reference>
<feature type="chain" id="PRO_5039295194" evidence="1">
    <location>
        <begin position="24"/>
        <end position="182"/>
    </location>
</feature>
<dbReference type="EMBL" id="LOEE01000027">
    <property type="protein sequence ID" value="KXG76460.1"/>
    <property type="molecule type" value="Genomic_DNA"/>
</dbReference>
<keyword evidence="3" id="KW-1185">Reference proteome</keyword>
<protein>
    <submittedName>
        <fullName evidence="2">Uncharacterized protein</fullName>
    </submittedName>
</protein>
<proteinExistence type="predicted"/>
<organism evidence="2 3">
    <name type="scientific">Thermotalea metallivorans</name>
    <dbReference type="NCBI Taxonomy" id="520762"/>
    <lineage>
        <taxon>Bacteria</taxon>
        <taxon>Bacillati</taxon>
        <taxon>Bacillota</taxon>
        <taxon>Clostridia</taxon>
        <taxon>Peptostreptococcales</taxon>
        <taxon>Thermotaleaceae</taxon>
        <taxon>Thermotalea</taxon>
    </lineage>
</organism>
<comment type="caution">
    <text evidence="2">The sequence shown here is derived from an EMBL/GenBank/DDBJ whole genome shotgun (WGS) entry which is preliminary data.</text>
</comment>
<name>A0A140L7D5_9FIRM</name>
<dbReference type="Proteomes" id="UP000070456">
    <property type="component" value="Unassembled WGS sequence"/>
</dbReference>
<dbReference type="AlphaFoldDB" id="A0A140L7D5"/>
<feature type="signal peptide" evidence="1">
    <location>
        <begin position="1"/>
        <end position="23"/>
    </location>
</feature>
<dbReference type="RefSeq" id="WP_068555362.1">
    <property type="nucleotide sequence ID" value="NZ_LOEE01000027.1"/>
</dbReference>
<evidence type="ECO:0000256" key="1">
    <source>
        <dbReference type="SAM" id="SignalP"/>
    </source>
</evidence>